<dbReference type="EMBL" id="CABVHK010000004">
    <property type="protein sequence ID" value="VVM63304.1"/>
    <property type="molecule type" value="Genomic_DNA"/>
</dbReference>
<protein>
    <submittedName>
        <fullName evidence="1">Uncharacterized protein</fullName>
    </submittedName>
</protein>
<reference evidence="1 2" key="1">
    <citation type="submission" date="2019-09" db="EMBL/GenBank/DDBJ databases">
        <authorList>
            <person name="Chandra G."/>
            <person name="Truman W A."/>
        </authorList>
    </citation>
    <scope>NUCLEOTIDE SEQUENCE [LARGE SCALE GENOMIC DNA]</scope>
    <source>
        <strain evidence="1">PS662</strain>
    </source>
</reference>
<accession>A0A5E6R3F8</accession>
<proteinExistence type="predicted"/>
<name>A0A5E6R3F8_PSEFL</name>
<evidence type="ECO:0000313" key="2">
    <source>
        <dbReference type="Proteomes" id="UP000326953"/>
    </source>
</evidence>
<organism evidence="1 2">
    <name type="scientific">Pseudomonas fluorescens</name>
    <dbReference type="NCBI Taxonomy" id="294"/>
    <lineage>
        <taxon>Bacteria</taxon>
        <taxon>Pseudomonadati</taxon>
        <taxon>Pseudomonadota</taxon>
        <taxon>Gammaproteobacteria</taxon>
        <taxon>Pseudomonadales</taxon>
        <taxon>Pseudomonadaceae</taxon>
        <taxon>Pseudomonas</taxon>
    </lineage>
</organism>
<gene>
    <name evidence="1" type="ORF">PS662_01413</name>
</gene>
<dbReference type="Proteomes" id="UP000326953">
    <property type="component" value="Unassembled WGS sequence"/>
</dbReference>
<dbReference type="AlphaFoldDB" id="A0A5E6R3F8"/>
<evidence type="ECO:0000313" key="1">
    <source>
        <dbReference type="EMBL" id="VVM63304.1"/>
    </source>
</evidence>
<sequence>MSFNQKRSFYAHVAYDNKRLTFVDLVLGERYSIGEANLLTTLPPRKPNPGGVTRSYPKFIAYFACYDDYYNLQIRGPAYFGNYISKNADGQLGAFPAAGGDTTSFNLLDDNKTIITLDNLGSGIASVYLKARSGGVIKSTQKTASRRESHSFNDRSGDAFKFNIEILERNVGYPGGTRPDEYNDFFDVD</sequence>